<dbReference type="InterPro" id="IPR012910">
    <property type="entry name" value="Plug_dom"/>
</dbReference>
<evidence type="ECO:0000256" key="6">
    <source>
        <dbReference type="ARBA" id="ARBA00022692"/>
    </source>
</evidence>
<sequence>MQEKIQTTLVQSPLLKDFVDMSSQFRLSHLSLAFIATLSSPALLAQSVEKERDKVPIEATDLPLDGTPQALVLGETHVLGTAAEELKQAPGVSIITAEDIKKRPPTNDLSEIIRREPGVNLTGNSSSGSRGNNRQIDLRGMGPENTLILIDGKPSTSRNAVRYGWSGDRDTRGETNWVPAEEVERIEILRGPAAARYGSGAMGGVINIITKRPTDQLHGSLTAYTAFPENDAEGASKRTNFNLSGPLTDTLAFRVYGGLNKTDADDADINRAAQATPDSLVAGREGVRNKDVNGLLSWQFTPEQTLDLEASYSRQGNIFAGDTMLNGGGAFVESLVGKETSVIQRSSFSATHRGEFDWGSTLASLTHDLTRNERLNEGLAGSGEGAPSASAGRFESRLRNTRATAEVNLPLSVGAEQVLTLGSEYLYESMNDPGSLRPQSYDPGTGGVPAIPGVSRNSTKTTASSYALFAENNIELGSKTVITPGMRFDDHEEYGGNWSPSFNASHQLTDELSIKGGIARAYKTPNLYQSNPNYLLYSRGNGCNASEANMGGCYLVGNRDLKPEISVNKEIGLAFDKGTWRTSATYFRNDYKNKINASNEAAFRLGNGRRVLEWENSGPALVQGVEGNLFVSLRDDLDLNTNLTYMIDSKDKDTGEPLSIIPKYTVNTTLDWQATDKLSFQVSGTYYGKQEAPTLNSRSASRYDRSAQQDVDPYGLMGLSSGYEFSKNLSVRVGINNLLDKRLSRKGNAEDAGAQTYNEPGRAYFASVTTSF</sequence>
<evidence type="ECO:0000313" key="21">
    <source>
        <dbReference type="Proteomes" id="UP000061348"/>
    </source>
</evidence>
<dbReference type="InterPro" id="IPR010105">
    <property type="entry name" value="TonB_sidphr_rcpt"/>
</dbReference>
<reference evidence="20 21" key="1">
    <citation type="submission" date="2015-05" db="EMBL/GenBank/DDBJ databases">
        <title>A genomic and transcriptomic approach to investigate the blue pigment phenotype in Pseudomonas fluorescens.</title>
        <authorList>
            <person name="Andreani N.A."/>
            <person name="Cardazzo B."/>
        </authorList>
    </citation>
    <scope>NUCLEOTIDE SEQUENCE [LARGE SCALE GENOMIC DNA]</scope>
    <source>
        <strain evidence="20 21">Ps_22</strain>
    </source>
</reference>
<keyword evidence="8" id="KW-0408">Iron</keyword>
<keyword evidence="10 16" id="KW-0798">TonB box</keyword>
<dbReference type="CDD" id="cd01347">
    <property type="entry name" value="ligand_gated_channel"/>
    <property type="match status" value="1"/>
</dbReference>
<keyword evidence="7" id="KW-0732">Signal</keyword>
<evidence type="ECO:0000256" key="8">
    <source>
        <dbReference type="ARBA" id="ARBA00023004"/>
    </source>
</evidence>
<comment type="caution">
    <text evidence="20">The sequence shown here is derived from an EMBL/GenBank/DDBJ whole genome shotgun (WGS) entry which is preliminary data.</text>
</comment>
<evidence type="ECO:0000256" key="7">
    <source>
        <dbReference type="ARBA" id="ARBA00022729"/>
    </source>
</evidence>
<dbReference type="InterPro" id="IPR058134">
    <property type="entry name" value="PirA/FepA/PfeA"/>
</dbReference>
<evidence type="ECO:0000256" key="3">
    <source>
        <dbReference type="ARBA" id="ARBA00022448"/>
    </source>
</evidence>
<proteinExistence type="inferred from homology"/>
<feature type="region of interest" description="Disordered" evidence="17">
    <location>
        <begin position="118"/>
        <end position="139"/>
    </location>
</feature>
<dbReference type="GO" id="GO:0009279">
    <property type="term" value="C:cell outer membrane"/>
    <property type="evidence" value="ECO:0007669"/>
    <property type="project" value="UniProtKB-SubCell"/>
</dbReference>
<dbReference type="PANTHER" id="PTHR30069">
    <property type="entry name" value="TONB-DEPENDENT OUTER MEMBRANE RECEPTOR"/>
    <property type="match status" value="1"/>
</dbReference>
<comment type="similarity">
    <text evidence="2 14 16">Belongs to the TonB-dependent receptor family.</text>
</comment>
<dbReference type="AlphaFoldDB" id="A0A109LM47"/>
<dbReference type="InterPro" id="IPR039426">
    <property type="entry name" value="TonB-dep_rcpt-like"/>
</dbReference>
<dbReference type="Gene3D" id="2.40.170.20">
    <property type="entry name" value="TonB-dependent receptor, beta-barrel domain"/>
    <property type="match status" value="1"/>
</dbReference>
<dbReference type="SUPFAM" id="SSF56935">
    <property type="entry name" value="Porins"/>
    <property type="match status" value="1"/>
</dbReference>
<dbReference type="GO" id="GO:0015344">
    <property type="term" value="F:siderophore uptake transmembrane transporter activity"/>
    <property type="evidence" value="ECO:0007669"/>
    <property type="project" value="TreeGrafter"/>
</dbReference>
<dbReference type="InterPro" id="IPR036942">
    <property type="entry name" value="Beta-barrel_TonB_sf"/>
</dbReference>
<dbReference type="Gene3D" id="2.170.130.10">
    <property type="entry name" value="TonB-dependent receptor, plug domain"/>
    <property type="match status" value="1"/>
</dbReference>
<evidence type="ECO:0000256" key="4">
    <source>
        <dbReference type="ARBA" id="ARBA00022452"/>
    </source>
</evidence>
<evidence type="ECO:0000256" key="11">
    <source>
        <dbReference type="ARBA" id="ARBA00023136"/>
    </source>
</evidence>
<evidence type="ECO:0000256" key="5">
    <source>
        <dbReference type="ARBA" id="ARBA00022496"/>
    </source>
</evidence>
<keyword evidence="4 14" id="KW-1134">Transmembrane beta strand</keyword>
<keyword evidence="5" id="KW-0410">Iron transport</keyword>
<comment type="subcellular location">
    <subcellularLocation>
        <location evidence="1 14">Cell outer membrane</location>
        <topology evidence="1 14">Multi-pass membrane protein</topology>
    </subcellularLocation>
</comment>
<dbReference type="InterPro" id="IPR000531">
    <property type="entry name" value="Beta-barrel_TonB"/>
</dbReference>
<evidence type="ECO:0000259" key="18">
    <source>
        <dbReference type="Pfam" id="PF00593"/>
    </source>
</evidence>
<evidence type="ECO:0000256" key="1">
    <source>
        <dbReference type="ARBA" id="ARBA00004571"/>
    </source>
</evidence>
<evidence type="ECO:0000256" key="16">
    <source>
        <dbReference type="RuleBase" id="RU003357"/>
    </source>
</evidence>
<dbReference type="Pfam" id="PF00593">
    <property type="entry name" value="TonB_dep_Rec_b-barrel"/>
    <property type="match status" value="1"/>
</dbReference>
<gene>
    <name evidence="20" type="primary">pfeA_1</name>
    <name evidence="20" type="ORF">PFLmoz3_00106</name>
</gene>
<dbReference type="PANTHER" id="PTHR30069:SF8">
    <property type="entry name" value="TONB-DEPENDENT SIDEROPHORE RECEPTOR PROTEIN"/>
    <property type="match status" value="1"/>
</dbReference>
<dbReference type="GO" id="GO:0044718">
    <property type="term" value="P:siderophore transmembrane transport"/>
    <property type="evidence" value="ECO:0007669"/>
    <property type="project" value="TreeGrafter"/>
</dbReference>
<dbReference type="NCBIfam" id="NF010048">
    <property type="entry name" value="PRK13524.1"/>
    <property type="match status" value="1"/>
</dbReference>
<keyword evidence="9" id="KW-0406">Ion transport</keyword>
<keyword evidence="11 14" id="KW-0472">Membrane</keyword>
<dbReference type="PATRIC" id="fig|294.194.peg.112"/>
<protein>
    <submittedName>
        <fullName evidence="20">Ferric enterobactin receptor</fullName>
    </submittedName>
</protein>
<feature type="compositionally biased region" description="Low complexity" evidence="17">
    <location>
        <begin position="123"/>
        <end position="134"/>
    </location>
</feature>
<feature type="domain" description="TonB-dependent receptor plug" evidence="19">
    <location>
        <begin position="91"/>
        <end position="205"/>
    </location>
</feature>
<dbReference type="GO" id="GO:0038023">
    <property type="term" value="F:signaling receptor activity"/>
    <property type="evidence" value="ECO:0007669"/>
    <property type="project" value="InterPro"/>
</dbReference>
<evidence type="ECO:0000256" key="12">
    <source>
        <dbReference type="ARBA" id="ARBA00023170"/>
    </source>
</evidence>
<evidence type="ECO:0000313" key="20">
    <source>
        <dbReference type="EMBL" id="KWV90108.1"/>
    </source>
</evidence>
<evidence type="ECO:0000256" key="14">
    <source>
        <dbReference type="PROSITE-ProRule" id="PRU01360"/>
    </source>
</evidence>
<keyword evidence="3 14" id="KW-0813">Transport</keyword>
<feature type="short sequence motif" description="TonB C-terminal box" evidence="15">
    <location>
        <begin position="755"/>
        <end position="772"/>
    </location>
</feature>
<dbReference type="PROSITE" id="PS01156">
    <property type="entry name" value="TONB_DEPENDENT_REC_2"/>
    <property type="match status" value="1"/>
</dbReference>
<dbReference type="InterPro" id="IPR037066">
    <property type="entry name" value="Plug_dom_sf"/>
</dbReference>
<evidence type="ECO:0000256" key="10">
    <source>
        <dbReference type="ARBA" id="ARBA00023077"/>
    </source>
</evidence>
<keyword evidence="12 20" id="KW-0675">Receptor</keyword>
<evidence type="ECO:0000256" key="15">
    <source>
        <dbReference type="PROSITE-ProRule" id="PRU10144"/>
    </source>
</evidence>
<dbReference type="Proteomes" id="UP000061348">
    <property type="component" value="Unassembled WGS sequence"/>
</dbReference>
<evidence type="ECO:0000256" key="9">
    <source>
        <dbReference type="ARBA" id="ARBA00023065"/>
    </source>
</evidence>
<dbReference type="InterPro" id="IPR010917">
    <property type="entry name" value="TonB_rcpt_CS"/>
</dbReference>
<accession>A0A109LM47</accession>
<evidence type="ECO:0000256" key="17">
    <source>
        <dbReference type="SAM" id="MobiDB-lite"/>
    </source>
</evidence>
<dbReference type="Pfam" id="PF07715">
    <property type="entry name" value="Plug"/>
    <property type="match status" value="1"/>
</dbReference>
<evidence type="ECO:0000259" key="19">
    <source>
        <dbReference type="Pfam" id="PF07715"/>
    </source>
</evidence>
<feature type="region of interest" description="Disordered" evidence="17">
    <location>
        <begin position="377"/>
        <end position="396"/>
    </location>
</feature>
<organism evidence="20 21">
    <name type="scientific">Pseudomonas fluorescens</name>
    <dbReference type="NCBI Taxonomy" id="294"/>
    <lineage>
        <taxon>Bacteria</taxon>
        <taxon>Pseudomonadati</taxon>
        <taxon>Pseudomonadota</taxon>
        <taxon>Gammaproteobacteria</taxon>
        <taxon>Pseudomonadales</taxon>
        <taxon>Pseudomonadaceae</taxon>
        <taxon>Pseudomonas</taxon>
    </lineage>
</organism>
<dbReference type="NCBIfam" id="NF010051">
    <property type="entry name" value="PRK13528.1"/>
    <property type="match status" value="1"/>
</dbReference>
<keyword evidence="6 14" id="KW-0812">Transmembrane</keyword>
<dbReference type="EMBL" id="LCYA01000002">
    <property type="protein sequence ID" value="KWV90108.1"/>
    <property type="molecule type" value="Genomic_DNA"/>
</dbReference>
<keyword evidence="13 14" id="KW-0998">Cell outer membrane</keyword>
<dbReference type="PROSITE" id="PS52016">
    <property type="entry name" value="TONB_DEPENDENT_REC_3"/>
    <property type="match status" value="1"/>
</dbReference>
<feature type="domain" description="TonB-dependent receptor-like beta-barrel" evidence="18">
    <location>
        <begin position="341"/>
        <end position="738"/>
    </location>
</feature>
<name>A0A109LM47_PSEFL</name>
<dbReference type="SMR" id="A0A109LM47"/>
<evidence type="ECO:0000256" key="13">
    <source>
        <dbReference type="ARBA" id="ARBA00023237"/>
    </source>
</evidence>
<evidence type="ECO:0000256" key="2">
    <source>
        <dbReference type="ARBA" id="ARBA00009810"/>
    </source>
</evidence>
<dbReference type="NCBIfam" id="TIGR01783">
    <property type="entry name" value="TonB-siderophor"/>
    <property type="match status" value="1"/>
</dbReference>